<comment type="caution">
    <text evidence="4">The sequence shown here is derived from an EMBL/GenBank/DDBJ whole genome shotgun (WGS) entry which is preliminary data.</text>
</comment>
<dbReference type="OrthoDB" id="5057786at2759"/>
<evidence type="ECO:0000313" key="5">
    <source>
        <dbReference type="Proteomes" id="UP001152049"/>
    </source>
</evidence>
<dbReference type="AlphaFoldDB" id="A0A9W8SHX9"/>
<protein>
    <submittedName>
        <fullName evidence="4">Uncharacterized protein</fullName>
    </submittedName>
</protein>
<evidence type="ECO:0000313" key="4">
    <source>
        <dbReference type="EMBL" id="KAJ4271978.1"/>
    </source>
</evidence>
<feature type="transmembrane region" description="Helical" evidence="2">
    <location>
        <begin position="273"/>
        <end position="297"/>
    </location>
</feature>
<keyword evidence="2" id="KW-0812">Transmembrane</keyword>
<feature type="region of interest" description="Disordered" evidence="1">
    <location>
        <begin position="85"/>
        <end position="165"/>
    </location>
</feature>
<feature type="transmembrane region" description="Helical" evidence="2">
    <location>
        <begin position="39"/>
        <end position="57"/>
    </location>
</feature>
<keyword evidence="2" id="KW-1133">Transmembrane helix</keyword>
<dbReference type="EMBL" id="JAOQAZ010000001">
    <property type="protein sequence ID" value="KAJ4271978.1"/>
    <property type="molecule type" value="Genomic_DNA"/>
</dbReference>
<keyword evidence="3" id="KW-0732">Signal</keyword>
<accession>A0A9W8SHX9</accession>
<reference evidence="4" key="1">
    <citation type="submission" date="2022-09" db="EMBL/GenBank/DDBJ databases">
        <title>Fusarium specimens isolated from Avocado Roots.</title>
        <authorList>
            <person name="Stajich J."/>
            <person name="Roper C."/>
            <person name="Heimlech-Rivalta G."/>
        </authorList>
    </citation>
    <scope>NUCLEOTIDE SEQUENCE</scope>
    <source>
        <strain evidence="4">CF00136</strain>
    </source>
</reference>
<dbReference type="Proteomes" id="UP001152049">
    <property type="component" value="Unassembled WGS sequence"/>
</dbReference>
<feature type="chain" id="PRO_5040866143" evidence="3">
    <location>
        <begin position="24"/>
        <end position="359"/>
    </location>
</feature>
<proteinExistence type="predicted"/>
<sequence>MFSLKHHVLFWALSFLMLPLASLREYLTEHELFPEFLDELEFVVICLTIYVLLHLVLPDQHFDKAKKKKPEEVVTYTGNVTAAQLEEPPQENGNAEEHDANNAHTTGAQRESRVSKCRKRFNRGANGRPRQVQYRIEPNQNGNARQSIRNRTPQNPSPGLPPGVSEKLKALKAKGSRRSILQKLPLSFSLVKYLEVLYFASVILLCTRADFGPRFEQEKENEYVQPIGRILSSFMVFGTLEPFRLDRWDTESCGLGMFRYCCMYYHEGTNPCASLVMGFYGLMAIWAVLEASLYMILGEWVNLYVWWLGADYLTLQDTFVRAWLLSPLIDIAETAIYTISRFSHPEWHKMKLELVQKSQ</sequence>
<name>A0A9W8SHX9_9HYPO</name>
<keyword evidence="2" id="KW-0472">Membrane</keyword>
<feature type="compositionally biased region" description="Polar residues" evidence="1">
    <location>
        <begin position="138"/>
        <end position="154"/>
    </location>
</feature>
<keyword evidence="5" id="KW-1185">Reference proteome</keyword>
<evidence type="ECO:0000256" key="3">
    <source>
        <dbReference type="SAM" id="SignalP"/>
    </source>
</evidence>
<evidence type="ECO:0000256" key="1">
    <source>
        <dbReference type="SAM" id="MobiDB-lite"/>
    </source>
</evidence>
<gene>
    <name evidence="4" type="ORF">NW762_000687</name>
</gene>
<evidence type="ECO:0000256" key="2">
    <source>
        <dbReference type="SAM" id="Phobius"/>
    </source>
</evidence>
<feature type="signal peptide" evidence="3">
    <location>
        <begin position="1"/>
        <end position="23"/>
    </location>
</feature>
<organism evidence="4 5">
    <name type="scientific">Fusarium torreyae</name>
    <dbReference type="NCBI Taxonomy" id="1237075"/>
    <lineage>
        <taxon>Eukaryota</taxon>
        <taxon>Fungi</taxon>
        <taxon>Dikarya</taxon>
        <taxon>Ascomycota</taxon>
        <taxon>Pezizomycotina</taxon>
        <taxon>Sordariomycetes</taxon>
        <taxon>Hypocreomycetidae</taxon>
        <taxon>Hypocreales</taxon>
        <taxon>Nectriaceae</taxon>
        <taxon>Fusarium</taxon>
    </lineage>
</organism>